<reference evidence="2" key="1">
    <citation type="submission" date="2022-11" db="EMBL/GenBank/DDBJ databases">
        <authorList>
            <person name="Petersen C."/>
        </authorList>
    </citation>
    <scope>NUCLEOTIDE SEQUENCE</scope>
    <source>
        <strain evidence="2">IBT 30069</strain>
    </source>
</reference>
<accession>A0A9W9FBZ0</accession>
<proteinExistence type="predicted"/>
<comment type="caution">
    <text evidence="2">The sequence shown here is derived from an EMBL/GenBank/DDBJ whole genome shotgun (WGS) entry which is preliminary data.</text>
</comment>
<feature type="signal peptide" evidence="1">
    <location>
        <begin position="1"/>
        <end position="19"/>
    </location>
</feature>
<organism evidence="2 3">
    <name type="scientific">Penicillium angulare</name>
    <dbReference type="NCBI Taxonomy" id="116970"/>
    <lineage>
        <taxon>Eukaryota</taxon>
        <taxon>Fungi</taxon>
        <taxon>Dikarya</taxon>
        <taxon>Ascomycota</taxon>
        <taxon>Pezizomycotina</taxon>
        <taxon>Eurotiomycetes</taxon>
        <taxon>Eurotiomycetidae</taxon>
        <taxon>Eurotiales</taxon>
        <taxon>Aspergillaceae</taxon>
        <taxon>Penicillium</taxon>
    </lineage>
</organism>
<gene>
    <name evidence="2" type="ORF">N7456_007985</name>
</gene>
<dbReference type="OrthoDB" id="4454372at2759"/>
<protein>
    <submittedName>
        <fullName evidence="2">Uncharacterized protein</fullName>
    </submittedName>
</protein>
<evidence type="ECO:0000313" key="3">
    <source>
        <dbReference type="Proteomes" id="UP001149165"/>
    </source>
</evidence>
<dbReference type="EMBL" id="JAPQKH010000005">
    <property type="protein sequence ID" value="KAJ5097264.1"/>
    <property type="molecule type" value="Genomic_DNA"/>
</dbReference>
<name>A0A9W9FBZ0_9EURO</name>
<dbReference type="Proteomes" id="UP001149165">
    <property type="component" value="Unassembled WGS sequence"/>
</dbReference>
<evidence type="ECO:0000313" key="2">
    <source>
        <dbReference type="EMBL" id="KAJ5097264.1"/>
    </source>
</evidence>
<keyword evidence="3" id="KW-1185">Reference proteome</keyword>
<reference evidence="2" key="2">
    <citation type="journal article" date="2023" name="IMA Fungus">
        <title>Comparative genomic study of the Penicillium genus elucidates a diverse pangenome and 15 lateral gene transfer events.</title>
        <authorList>
            <person name="Petersen C."/>
            <person name="Sorensen T."/>
            <person name="Nielsen M.R."/>
            <person name="Sondergaard T.E."/>
            <person name="Sorensen J.L."/>
            <person name="Fitzpatrick D.A."/>
            <person name="Frisvad J.C."/>
            <person name="Nielsen K.L."/>
        </authorList>
    </citation>
    <scope>NUCLEOTIDE SEQUENCE</scope>
    <source>
        <strain evidence="2">IBT 30069</strain>
    </source>
</reference>
<dbReference type="AlphaFoldDB" id="A0A9W9FBZ0"/>
<evidence type="ECO:0000256" key="1">
    <source>
        <dbReference type="SAM" id="SignalP"/>
    </source>
</evidence>
<sequence length="108" mass="11635">MKFSANILLVLTAIAGASAVPTTNTDSELSFTGGDSSVFYKTSYYRAGQWSTRFSALDIFHSMRLAPLESVNALEIMDATRAMEAAFSASQVLARIFAGPSEGHSLYK</sequence>
<feature type="chain" id="PRO_5040740636" evidence="1">
    <location>
        <begin position="20"/>
        <end position="108"/>
    </location>
</feature>
<keyword evidence="1" id="KW-0732">Signal</keyword>